<keyword evidence="7" id="KW-1185">Reference proteome</keyword>
<evidence type="ECO:0000256" key="4">
    <source>
        <dbReference type="ARBA" id="ARBA00022827"/>
    </source>
</evidence>
<dbReference type="Proteomes" id="UP001501729">
    <property type="component" value="Unassembled WGS sequence"/>
</dbReference>
<name>A0AAV3UNP3_9EURY</name>
<dbReference type="Pfam" id="PF00732">
    <property type="entry name" value="GMC_oxred_N"/>
    <property type="match status" value="1"/>
</dbReference>
<dbReference type="InterPro" id="IPR036188">
    <property type="entry name" value="FAD/NAD-bd_sf"/>
</dbReference>
<dbReference type="Gene3D" id="3.50.50.60">
    <property type="entry name" value="FAD/NAD(P)-binding domain"/>
    <property type="match status" value="1"/>
</dbReference>
<reference evidence="6 7" key="1">
    <citation type="journal article" date="2019" name="Int. J. Syst. Evol. Microbiol.">
        <title>The Global Catalogue of Microorganisms (GCM) 10K type strain sequencing project: providing services to taxonomists for standard genome sequencing and annotation.</title>
        <authorList>
            <consortium name="The Broad Institute Genomics Platform"/>
            <consortium name="The Broad Institute Genome Sequencing Center for Infectious Disease"/>
            <person name="Wu L."/>
            <person name="Ma J."/>
        </authorList>
    </citation>
    <scope>NUCLEOTIDE SEQUENCE [LARGE SCALE GENOMIC DNA]</scope>
    <source>
        <strain evidence="6 7">JCM 17504</strain>
    </source>
</reference>
<keyword evidence="4" id="KW-0274">FAD</keyword>
<dbReference type="InterPro" id="IPR000172">
    <property type="entry name" value="GMC_OxRdtase_N"/>
</dbReference>
<dbReference type="Gene3D" id="3.30.560.10">
    <property type="entry name" value="Glucose Oxidase, domain 3"/>
    <property type="match status" value="1"/>
</dbReference>
<dbReference type="SUPFAM" id="SSF51905">
    <property type="entry name" value="FAD/NAD(P)-binding domain"/>
    <property type="match status" value="1"/>
</dbReference>
<dbReference type="AlphaFoldDB" id="A0AAV3UNP3"/>
<evidence type="ECO:0000313" key="7">
    <source>
        <dbReference type="Proteomes" id="UP001501729"/>
    </source>
</evidence>
<protein>
    <recommendedName>
        <fullName evidence="5">Glucose-methanol-choline oxidoreductase N-terminal domain-containing protein</fullName>
    </recommendedName>
</protein>
<dbReference type="GO" id="GO:0016614">
    <property type="term" value="F:oxidoreductase activity, acting on CH-OH group of donors"/>
    <property type="evidence" value="ECO:0007669"/>
    <property type="project" value="InterPro"/>
</dbReference>
<accession>A0AAV3UNP3</accession>
<dbReference type="InterPro" id="IPR012132">
    <property type="entry name" value="GMC_OxRdtase"/>
</dbReference>
<keyword evidence="3" id="KW-0285">Flavoprotein</keyword>
<evidence type="ECO:0000256" key="3">
    <source>
        <dbReference type="ARBA" id="ARBA00022630"/>
    </source>
</evidence>
<sequence length="91" mass="9923">MTQVRVKAGEEVHFERNTDFNGERQAGIGSFHLTPKDGQRHSAAAAYLKPVSGRSSLSAETDARMTHVLFDGDRTMGVEYSKAGQRRSVGA</sequence>
<comment type="cofactor">
    <cofactor evidence="1">
        <name>FAD</name>
        <dbReference type="ChEBI" id="CHEBI:57692"/>
    </cofactor>
</comment>
<dbReference type="GO" id="GO:0050660">
    <property type="term" value="F:flavin adenine dinucleotide binding"/>
    <property type="evidence" value="ECO:0007669"/>
    <property type="project" value="InterPro"/>
</dbReference>
<proteinExistence type="inferred from homology"/>
<dbReference type="PANTHER" id="PTHR11552:SF147">
    <property type="entry name" value="CHOLINE DEHYDROGENASE, MITOCHONDRIAL"/>
    <property type="match status" value="1"/>
</dbReference>
<comment type="similarity">
    <text evidence="2">Belongs to the GMC oxidoreductase family.</text>
</comment>
<evidence type="ECO:0000256" key="2">
    <source>
        <dbReference type="ARBA" id="ARBA00010790"/>
    </source>
</evidence>
<organism evidence="6 7">
    <name type="scientific">Haladaptatus pallidirubidus</name>
    <dbReference type="NCBI Taxonomy" id="1008152"/>
    <lineage>
        <taxon>Archaea</taxon>
        <taxon>Methanobacteriati</taxon>
        <taxon>Methanobacteriota</taxon>
        <taxon>Stenosarchaea group</taxon>
        <taxon>Halobacteria</taxon>
        <taxon>Halobacteriales</taxon>
        <taxon>Haladaptataceae</taxon>
        <taxon>Haladaptatus</taxon>
    </lineage>
</organism>
<evidence type="ECO:0000313" key="6">
    <source>
        <dbReference type="EMBL" id="GAA5060739.1"/>
    </source>
</evidence>
<dbReference type="PANTHER" id="PTHR11552">
    <property type="entry name" value="GLUCOSE-METHANOL-CHOLINE GMC OXIDOREDUCTASE"/>
    <property type="match status" value="1"/>
</dbReference>
<comment type="caution">
    <text evidence="6">The sequence shown here is derived from an EMBL/GenBank/DDBJ whole genome shotgun (WGS) entry which is preliminary data.</text>
</comment>
<dbReference type="EMBL" id="BAABKX010000019">
    <property type="protein sequence ID" value="GAA5060739.1"/>
    <property type="molecule type" value="Genomic_DNA"/>
</dbReference>
<gene>
    <name evidence="6" type="ORF">GCM10025751_46210</name>
</gene>
<feature type="domain" description="Glucose-methanol-choline oxidoreductase N-terminal" evidence="5">
    <location>
        <begin position="3"/>
        <end position="86"/>
    </location>
</feature>
<evidence type="ECO:0000256" key="1">
    <source>
        <dbReference type="ARBA" id="ARBA00001974"/>
    </source>
</evidence>
<evidence type="ECO:0000259" key="5">
    <source>
        <dbReference type="Pfam" id="PF00732"/>
    </source>
</evidence>